<name>A0AAD8MBE0_9APIA</name>
<comment type="caution">
    <text evidence="4">The sequence shown here is derived from an EMBL/GenBank/DDBJ whole genome shotgun (WGS) entry which is preliminary data.</text>
</comment>
<reference evidence="4" key="1">
    <citation type="submission" date="2023-02" db="EMBL/GenBank/DDBJ databases">
        <title>Genome of toxic invasive species Heracleum sosnowskyi carries increased number of genes despite the absence of recent whole-genome duplications.</title>
        <authorList>
            <person name="Schelkunov M."/>
            <person name="Shtratnikova V."/>
            <person name="Makarenko M."/>
            <person name="Klepikova A."/>
            <person name="Omelchenko D."/>
            <person name="Novikova G."/>
            <person name="Obukhova E."/>
            <person name="Bogdanov V."/>
            <person name="Penin A."/>
            <person name="Logacheva M."/>
        </authorList>
    </citation>
    <scope>NUCLEOTIDE SEQUENCE</scope>
    <source>
        <strain evidence="4">Hsosn_3</strain>
        <tissue evidence="4">Leaf</tissue>
    </source>
</reference>
<dbReference type="GO" id="GO:0006353">
    <property type="term" value="P:DNA-templated transcription termination"/>
    <property type="evidence" value="ECO:0007669"/>
    <property type="project" value="UniProtKB-KW"/>
</dbReference>
<dbReference type="InterPro" id="IPR003690">
    <property type="entry name" value="MTERF"/>
</dbReference>
<evidence type="ECO:0000313" key="4">
    <source>
        <dbReference type="EMBL" id="KAK1369180.1"/>
    </source>
</evidence>
<organism evidence="4 5">
    <name type="scientific">Heracleum sosnowskyi</name>
    <dbReference type="NCBI Taxonomy" id="360622"/>
    <lineage>
        <taxon>Eukaryota</taxon>
        <taxon>Viridiplantae</taxon>
        <taxon>Streptophyta</taxon>
        <taxon>Embryophyta</taxon>
        <taxon>Tracheophyta</taxon>
        <taxon>Spermatophyta</taxon>
        <taxon>Magnoliopsida</taxon>
        <taxon>eudicotyledons</taxon>
        <taxon>Gunneridae</taxon>
        <taxon>Pentapetalae</taxon>
        <taxon>asterids</taxon>
        <taxon>campanulids</taxon>
        <taxon>Apiales</taxon>
        <taxon>Apiaceae</taxon>
        <taxon>Apioideae</taxon>
        <taxon>apioid superclade</taxon>
        <taxon>Tordylieae</taxon>
        <taxon>Tordyliinae</taxon>
        <taxon>Heracleum</taxon>
    </lineage>
</organism>
<dbReference type="Pfam" id="PF02536">
    <property type="entry name" value="mTERF"/>
    <property type="match status" value="1"/>
</dbReference>
<evidence type="ECO:0000256" key="1">
    <source>
        <dbReference type="ARBA" id="ARBA00007692"/>
    </source>
</evidence>
<accession>A0AAD8MBE0</accession>
<evidence type="ECO:0000313" key="5">
    <source>
        <dbReference type="Proteomes" id="UP001237642"/>
    </source>
</evidence>
<dbReference type="SMART" id="SM00733">
    <property type="entry name" value="Mterf"/>
    <property type="match status" value="2"/>
</dbReference>
<evidence type="ECO:0000256" key="2">
    <source>
        <dbReference type="ARBA" id="ARBA00022472"/>
    </source>
</evidence>
<dbReference type="Proteomes" id="UP001237642">
    <property type="component" value="Unassembled WGS sequence"/>
</dbReference>
<comment type="similarity">
    <text evidence="1">Belongs to the mTERF family.</text>
</comment>
<dbReference type="PANTHER" id="PTHR13068:SF236">
    <property type="entry name" value="OS02G0749800 PROTEIN"/>
    <property type="match status" value="1"/>
</dbReference>
<keyword evidence="2" id="KW-0805">Transcription regulation</keyword>
<dbReference type="AlphaFoldDB" id="A0AAD8MBE0"/>
<dbReference type="InterPro" id="IPR038538">
    <property type="entry name" value="MTERF_sf"/>
</dbReference>
<dbReference type="EMBL" id="JAUIZM010000008">
    <property type="protein sequence ID" value="KAK1369180.1"/>
    <property type="molecule type" value="Genomic_DNA"/>
</dbReference>
<keyword evidence="5" id="KW-1185">Reference proteome</keyword>
<protein>
    <submittedName>
        <fullName evidence="4">Uncharacterized protein</fullName>
    </submittedName>
</protein>
<proteinExistence type="inferred from homology"/>
<gene>
    <name evidence="4" type="ORF">POM88_035272</name>
</gene>
<sequence length="176" mass="20579">MGFDLESSYFCKAVRTLCYVTESAWESRCVVFRSFGFSDSEILSMFKKLPHIMSYSEKILNEKMKFFLNKMQWTPLRLLSSPVVLDYSLKKRTIPRCSVLQVLVSKNRTSESYMLSTLLVMSEKKFIKHFVTAHKDEVPGVVKAYQGKLTFDEYTFKQKRHKDEIRSSPDILVNQS</sequence>
<keyword evidence="2" id="KW-0804">Transcription</keyword>
<reference evidence="4" key="2">
    <citation type="submission" date="2023-05" db="EMBL/GenBank/DDBJ databases">
        <authorList>
            <person name="Schelkunov M.I."/>
        </authorList>
    </citation>
    <scope>NUCLEOTIDE SEQUENCE</scope>
    <source>
        <strain evidence="4">Hsosn_3</strain>
        <tissue evidence="4">Leaf</tissue>
    </source>
</reference>
<evidence type="ECO:0000256" key="3">
    <source>
        <dbReference type="ARBA" id="ARBA00022946"/>
    </source>
</evidence>
<dbReference type="Gene3D" id="1.25.70.10">
    <property type="entry name" value="Transcription termination factor 3, mitochondrial"/>
    <property type="match status" value="1"/>
</dbReference>
<keyword evidence="3" id="KW-0809">Transit peptide</keyword>
<keyword evidence="2" id="KW-0806">Transcription termination</keyword>
<dbReference type="GO" id="GO:0003676">
    <property type="term" value="F:nucleic acid binding"/>
    <property type="evidence" value="ECO:0007669"/>
    <property type="project" value="InterPro"/>
</dbReference>
<dbReference type="PANTHER" id="PTHR13068">
    <property type="entry name" value="CGI-12 PROTEIN-RELATED"/>
    <property type="match status" value="1"/>
</dbReference>